<dbReference type="STRING" id="447.Lboz_0186"/>
<evidence type="ECO:0000313" key="2">
    <source>
        <dbReference type="EMBL" id="KTC77233.1"/>
    </source>
</evidence>
<name>A0A0W0S269_LEGBO</name>
<dbReference type="InterPro" id="IPR011009">
    <property type="entry name" value="Kinase-like_dom_sf"/>
</dbReference>
<reference evidence="2 3" key="1">
    <citation type="submission" date="2015-11" db="EMBL/GenBank/DDBJ databases">
        <title>Genomic analysis of 38 Legionella species identifies large and diverse effector repertoires.</title>
        <authorList>
            <person name="Burstein D."/>
            <person name="Amaro F."/>
            <person name="Zusman T."/>
            <person name="Lifshitz Z."/>
            <person name="Cohen O."/>
            <person name="Gilbert J.A."/>
            <person name="Pupko T."/>
            <person name="Shuman H.A."/>
            <person name="Segal G."/>
        </authorList>
    </citation>
    <scope>NUCLEOTIDE SEQUENCE [LARGE SCALE GENOMIC DNA]</scope>
    <source>
        <strain evidence="2 3">WIGA</strain>
    </source>
</reference>
<proteinExistence type="predicted"/>
<keyword evidence="3" id="KW-1185">Reference proteome</keyword>
<comment type="caution">
    <text evidence="2">The sequence shown here is derived from an EMBL/GenBank/DDBJ whole genome shotgun (WGS) entry which is preliminary data.</text>
</comment>
<gene>
    <name evidence="2" type="ORF">Lboz_0186</name>
</gene>
<dbReference type="OrthoDB" id="6255775at2"/>
<sequence length="326" mass="37794">MKNHTLILKWATHYLLSKGYSLLHSPEIMLETPWSNVIRFSTSKGYIYLKQPAPSISQESKIIQLLADKFHASVPIVIAINDKLHCFLMKDAGQSLREYLKHELQTNLLCQAIKQYTSMQRSTENHIESLLALGVPDWRLDKLSKLYDQIINQEEFLKADGMTDKELRSVHDLSPQISAEFKLLSQYNIPETIVQSDFHSNNILINPSTQKLTFIDLGEIVITHPFFSLHTFLRQGITHHGVKEQDQTYQQLQGSCCENWLDLAAKDKLLEGFLLAKKLWPIYSALVHYRIMNSLDLQAFKSFYANKPNHRLANFFREYTESHLNF</sequence>
<dbReference type="PATRIC" id="fig|447.4.peg.199"/>
<dbReference type="InterPro" id="IPR002575">
    <property type="entry name" value="Aminoglycoside_PTrfase"/>
</dbReference>
<accession>A0A0W0S269</accession>
<dbReference type="AlphaFoldDB" id="A0A0W0S269"/>
<feature type="domain" description="Aminoglycoside phosphotransferase" evidence="1">
    <location>
        <begin position="34"/>
        <end position="259"/>
    </location>
</feature>
<evidence type="ECO:0000313" key="3">
    <source>
        <dbReference type="Proteomes" id="UP000054695"/>
    </source>
</evidence>
<dbReference type="GO" id="GO:0016740">
    <property type="term" value="F:transferase activity"/>
    <property type="evidence" value="ECO:0007669"/>
    <property type="project" value="UniProtKB-KW"/>
</dbReference>
<evidence type="ECO:0000259" key="1">
    <source>
        <dbReference type="Pfam" id="PF01636"/>
    </source>
</evidence>
<dbReference type="Proteomes" id="UP000054695">
    <property type="component" value="Unassembled WGS sequence"/>
</dbReference>
<dbReference type="Pfam" id="PF01636">
    <property type="entry name" value="APH"/>
    <property type="match status" value="1"/>
</dbReference>
<protein>
    <submittedName>
        <fullName evidence="2">Phosphotransferase enzyme family protein</fullName>
    </submittedName>
</protein>
<dbReference type="RefSeq" id="WP_058457892.1">
    <property type="nucleotide sequence ID" value="NZ_CAAAIY010000025.1"/>
</dbReference>
<organism evidence="2 3">
    <name type="scientific">Legionella bozemanae</name>
    <name type="common">Fluoribacter bozemanae</name>
    <dbReference type="NCBI Taxonomy" id="447"/>
    <lineage>
        <taxon>Bacteria</taxon>
        <taxon>Pseudomonadati</taxon>
        <taxon>Pseudomonadota</taxon>
        <taxon>Gammaproteobacteria</taxon>
        <taxon>Legionellales</taxon>
        <taxon>Legionellaceae</taxon>
        <taxon>Legionella</taxon>
    </lineage>
</organism>
<keyword evidence="2" id="KW-0808">Transferase</keyword>
<dbReference type="EMBL" id="LNXU01000002">
    <property type="protein sequence ID" value="KTC77233.1"/>
    <property type="molecule type" value="Genomic_DNA"/>
</dbReference>
<dbReference type="SUPFAM" id="SSF56112">
    <property type="entry name" value="Protein kinase-like (PK-like)"/>
    <property type="match status" value="1"/>
</dbReference>